<dbReference type="InterPro" id="IPR023606">
    <property type="entry name" value="CoA-Trfase_III_dom_1_sf"/>
</dbReference>
<evidence type="ECO:0000313" key="3">
    <source>
        <dbReference type="Proteomes" id="UP000236327"/>
    </source>
</evidence>
<dbReference type="Proteomes" id="UP000236327">
    <property type="component" value="Unassembled WGS sequence"/>
</dbReference>
<evidence type="ECO:0000313" key="2">
    <source>
        <dbReference type="EMBL" id="PNU03395.1"/>
    </source>
</evidence>
<keyword evidence="3" id="KW-1185">Reference proteome</keyword>
<name>A0A2K2FX86_9SPHN</name>
<gene>
    <name evidence="2" type="ORF">A8V01_06655</name>
</gene>
<dbReference type="Gene3D" id="3.40.50.10540">
    <property type="entry name" value="Crotonobetainyl-coa:carnitine coa-transferase, domain 1"/>
    <property type="match status" value="1"/>
</dbReference>
<dbReference type="InterPro" id="IPR003673">
    <property type="entry name" value="CoA-Trfase_fam_III"/>
</dbReference>
<dbReference type="AlphaFoldDB" id="A0A2K2FX86"/>
<dbReference type="SUPFAM" id="SSF89796">
    <property type="entry name" value="CoA-transferase family III (CaiB/BaiF)"/>
    <property type="match status" value="1"/>
</dbReference>
<comment type="caution">
    <text evidence="2">The sequence shown here is derived from an EMBL/GenBank/DDBJ whole genome shotgun (WGS) entry which is preliminary data.</text>
</comment>
<protein>
    <submittedName>
        <fullName evidence="2">Formyl-CoA transferase</fullName>
    </submittedName>
</protein>
<evidence type="ECO:0000256" key="1">
    <source>
        <dbReference type="ARBA" id="ARBA00022679"/>
    </source>
</evidence>
<dbReference type="GO" id="GO:0008410">
    <property type="term" value="F:CoA-transferase activity"/>
    <property type="evidence" value="ECO:0007669"/>
    <property type="project" value="TreeGrafter"/>
</dbReference>
<organism evidence="2 3">
    <name type="scientific">Novosphingobium guangzhouense</name>
    <dbReference type="NCBI Taxonomy" id="1850347"/>
    <lineage>
        <taxon>Bacteria</taxon>
        <taxon>Pseudomonadati</taxon>
        <taxon>Pseudomonadota</taxon>
        <taxon>Alphaproteobacteria</taxon>
        <taxon>Sphingomonadales</taxon>
        <taxon>Sphingomonadaceae</taxon>
        <taxon>Novosphingobium</taxon>
    </lineage>
</organism>
<dbReference type="InterPro" id="IPR044855">
    <property type="entry name" value="CoA-Trfase_III_dom3_sf"/>
</dbReference>
<sequence>MTVKTERDMIQEGGLPLSGIKVVEFSHMVMGPSTGVVMADLGAVVVKVEPIGGDRTRKLLGSGAGYFPMYNRNKQSIAIDLKSPEGVAAAKRLVDQADVLIENFRPGALAKLGLGPDDFAQSNPGLIYYSAKGFLTGPYEKRAALDEVAQMMGGLAYMTGPSGRPLRAGASVIDVTGGMFGVIGILAALEQRHRTGKGAVVRSSLYETTAFLVGQHIAQLAVTGNAARPMPERISAWAIYDVFETARPEEQVFIGVVSDGQWQAFTKTFGLDDLAADPALAENNARVLARETLLPRVRELARGFTREDLLAKLEESGVAFAPIARPQDLLEDAHLNANGALVDLTLTDGRSVRLPALPVEIDGALPGVRHDLRAPGEDSEDVLGGWGFGADEIEALLASGAIEGLRAPADSAAK</sequence>
<reference evidence="2 3" key="1">
    <citation type="submission" date="2016-05" db="EMBL/GenBank/DDBJ databases">
        <title>Complete genome sequence of Novosphingobium guangzhouense SA925(T).</title>
        <authorList>
            <person name="Sha S."/>
        </authorList>
    </citation>
    <scope>NUCLEOTIDE SEQUENCE [LARGE SCALE GENOMIC DNA]</scope>
    <source>
        <strain evidence="2 3">SA925</strain>
    </source>
</reference>
<dbReference type="Gene3D" id="3.30.1540.10">
    <property type="entry name" value="formyl-coa transferase, domain 3"/>
    <property type="match status" value="1"/>
</dbReference>
<dbReference type="PANTHER" id="PTHR48207:SF4">
    <property type="entry name" value="BLL6097 PROTEIN"/>
    <property type="match status" value="1"/>
</dbReference>
<dbReference type="EMBL" id="LYMM01000051">
    <property type="protein sequence ID" value="PNU03395.1"/>
    <property type="molecule type" value="Genomic_DNA"/>
</dbReference>
<dbReference type="PANTHER" id="PTHR48207">
    <property type="entry name" value="SUCCINATE--HYDROXYMETHYLGLUTARATE COA-TRANSFERASE"/>
    <property type="match status" value="1"/>
</dbReference>
<dbReference type="InterPro" id="IPR050483">
    <property type="entry name" value="CoA-transferase_III_domain"/>
</dbReference>
<keyword evidence="1 2" id="KW-0808">Transferase</keyword>
<dbReference type="Pfam" id="PF02515">
    <property type="entry name" value="CoA_transf_3"/>
    <property type="match status" value="1"/>
</dbReference>
<accession>A0A2K2FX86</accession>
<proteinExistence type="predicted"/>